<name>A0ABT6EWT2_9SYNE</name>
<evidence type="ECO:0000313" key="2">
    <source>
        <dbReference type="Proteomes" id="UP001154265"/>
    </source>
</evidence>
<dbReference type="CDD" id="cd03801">
    <property type="entry name" value="GT4_PimA-like"/>
    <property type="match status" value="1"/>
</dbReference>
<keyword evidence="2" id="KW-1185">Reference proteome</keyword>
<dbReference type="Gene3D" id="3.40.50.2000">
    <property type="entry name" value="Glycogen Phosphorylase B"/>
    <property type="match status" value="2"/>
</dbReference>
<sequence length="403" mass="44849">MALLGARLDYAVPRILYHQGQLARLFTDFCGNKGLLKAAHGIPYLKHHPALARLRSRIVPDIPGDRIEHFPKFGLEYAQRLRRVTTISEKMQTYLWSSQTFCELILKRGISSPGLYVYNSAGLELLEWSRGQAGHITVLEQTIAPKYLHMELFDEEWQRHPDWEPRELNCAASVAYAEREAAEWQLADRILCGSEFVRQGMIDSGVPGDRIKVVPYGIDPRFRLPPREAHDGPLRVLTIGTVGLRKGSPYVLAAAKALKGLATFRLIGPIQASSSAQQALDHALELVGPVPRQNILEHYAWADVFLLPSICEGSAAVTYEALACSLPVITTPNTGSIVEDGMSGYILPIRDVDGLVERIEFLARHPEERQRLALNAQRQSELGTWQSYQQRLLAALTGISGAS</sequence>
<evidence type="ECO:0000313" key="1">
    <source>
        <dbReference type="EMBL" id="MDG2990235.1"/>
    </source>
</evidence>
<protein>
    <submittedName>
        <fullName evidence="1">Glycosyltransferase family 4 protein</fullName>
    </submittedName>
</protein>
<dbReference type="Pfam" id="PF13692">
    <property type="entry name" value="Glyco_trans_1_4"/>
    <property type="match status" value="1"/>
</dbReference>
<reference evidence="1" key="2">
    <citation type="submission" date="2022-01" db="EMBL/GenBank/DDBJ databases">
        <authorList>
            <person name="Zivanovic Y."/>
            <person name="Moreira D."/>
            <person name="Lopez-Garcia P."/>
        </authorList>
    </citation>
    <scope>NUCLEOTIDE SEQUENCE</scope>
    <source>
        <strain evidence="1">G9</strain>
    </source>
</reference>
<organism evidence="1 2">
    <name type="scientific">Candidatus Synechococcus calcipolaris G9</name>
    <dbReference type="NCBI Taxonomy" id="1497997"/>
    <lineage>
        <taxon>Bacteria</taxon>
        <taxon>Bacillati</taxon>
        <taxon>Cyanobacteriota</taxon>
        <taxon>Cyanophyceae</taxon>
        <taxon>Synechococcales</taxon>
        <taxon>Synechococcaceae</taxon>
        <taxon>Synechococcus</taxon>
    </lineage>
</organism>
<dbReference type="EMBL" id="JAKKUT010000002">
    <property type="protein sequence ID" value="MDG2990235.1"/>
    <property type="molecule type" value="Genomic_DNA"/>
</dbReference>
<gene>
    <name evidence="1" type="ORF">L3556_04690</name>
</gene>
<comment type="caution">
    <text evidence="1">The sequence shown here is derived from an EMBL/GenBank/DDBJ whole genome shotgun (WGS) entry which is preliminary data.</text>
</comment>
<dbReference type="PANTHER" id="PTHR12526:SF590">
    <property type="entry name" value="ALPHA-MALTOSE-1-PHOSPHATE SYNTHASE"/>
    <property type="match status" value="1"/>
</dbReference>
<reference evidence="1" key="1">
    <citation type="journal article" date="2022" name="Genome Biol. Evol.">
        <title>A New Gene Family Diagnostic for Intracellular Biomineralization of Amorphous Ca Carbonates by Cyanobacteria.</title>
        <authorList>
            <person name="Benzerara K."/>
            <person name="Duprat E."/>
            <person name="Bitard-Feildel T."/>
            <person name="Caumes G."/>
            <person name="Cassier-Chauvat C."/>
            <person name="Chauvat F."/>
            <person name="Dezi M."/>
            <person name="Diop S.I."/>
            <person name="Gaschignard G."/>
            <person name="Gorgen S."/>
            <person name="Gugger M."/>
            <person name="Lopez-Garcia P."/>
            <person name="Millet M."/>
            <person name="Skouri-Panet F."/>
            <person name="Moreira D."/>
            <person name="Callebaut I."/>
        </authorList>
    </citation>
    <scope>NUCLEOTIDE SEQUENCE</scope>
    <source>
        <strain evidence="1">G9</strain>
    </source>
</reference>
<dbReference type="Proteomes" id="UP001154265">
    <property type="component" value="Unassembled WGS sequence"/>
</dbReference>
<proteinExistence type="predicted"/>
<dbReference type="SUPFAM" id="SSF53756">
    <property type="entry name" value="UDP-Glycosyltransferase/glycogen phosphorylase"/>
    <property type="match status" value="1"/>
</dbReference>
<accession>A0ABT6EWT2</accession>
<dbReference type="RefSeq" id="WP_277866150.1">
    <property type="nucleotide sequence ID" value="NZ_JAKKUT010000002.1"/>
</dbReference>
<dbReference type="PANTHER" id="PTHR12526">
    <property type="entry name" value="GLYCOSYLTRANSFERASE"/>
    <property type="match status" value="1"/>
</dbReference>